<dbReference type="InterPro" id="IPR009051">
    <property type="entry name" value="Helical_ferredxn"/>
</dbReference>
<feature type="domain" description="4Fe-4S ferredoxin-type" evidence="6">
    <location>
        <begin position="358"/>
        <end position="387"/>
    </location>
</feature>
<dbReference type="GO" id="GO:0005886">
    <property type="term" value="C:plasma membrane"/>
    <property type="evidence" value="ECO:0007669"/>
    <property type="project" value="TreeGrafter"/>
</dbReference>
<proteinExistence type="predicted"/>
<dbReference type="Pfam" id="PF02754">
    <property type="entry name" value="CCG"/>
    <property type="match status" value="2"/>
</dbReference>
<dbReference type="InterPro" id="IPR051460">
    <property type="entry name" value="HdrC_iron-sulfur_subunit"/>
</dbReference>
<accession>A0A4Y7RHT8</accession>
<reference evidence="7 8" key="1">
    <citation type="journal article" date="2018" name="Environ. Microbiol.">
        <title>Novel energy conservation strategies and behaviour of Pelotomaculum schinkii driving syntrophic propionate catabolism.</title>
        <authorList>
            <person name="Hidalgo-Ahumada C.A.P."/>
            <person name="Nobu M.K."/>
            <person name="Narihiro T."/>
            <person name="Tamaki H."/>
            <person name="Liu W.T."/>
            <person name="Kamagata Y."/>
            <person name="Stams A.J.M."/>
            <person name="Imachi H."/>
            <person name="Sousa D.Z."/>
        </authorList>
    </citation>
    <scope>NUCLEOTIDE SEQUENCE [LARGE SCALE GENOMIC DNA]</scope>
    <source>
        <strain evidence="7 8">HH</strain>
    </source>
</reference>
<keyword evidence="5" id="KW-0411">Iron-sulfur</keyword>
<protein>
    <submittedName>
        <fullName evidence="7">NAD-dependent dihydropyrimidine dehydrogenase subunit PreT</fullName>
        <ecNumber evidence="7">1.3.1.1</ecNumber>
    </submittedName>
</protein>
<dbReference type="EC" id="1.3.1.1" evidence="7"/>
<evidence type="ECO:0000256" key="2">
    <source>
        <dbReference type="ARBA" id="ARBA00022723"/>
    </source>
</evidence>
<dbReference type="GO" id="GO:0004159">
    <property type="term" value="F:dihydropyrimidine dehydrogenase (NAD+) activity"/>
    <property type="evidence" value="ECO:0007669"/>
    <property type="project" value="UniProtKB-EC"/>
</dbReference>
<dbReference type="Proteomes" id="UP000298324">
    <property type="component" value="Unassembled WGS sequence"/>
</dbReference>
<evidence type="ECO:0000256" key="4">
    <source>
        <dbReference type="ARBA" id="ARBA00023004"/>
    </source>
</evidence>
<dbReference type="NCBIfam" id="NF045663">
    <property type="entry name" value="diclust_near_Sec"/>
    <property type="match status" value="1"/>
</dbReference>
<gene>
    <name evidence="7" type="primary">preT_2</name>
    <name evidence="7" type="ORF">Psch_02129</name>
</gene>
<keyword evidence="8" id="KW-1185">Reference proteome</keyword>
<dbReference type="InterPro" id="IPR036188">
    <property type="entry name" value="FAD/NAD-bd_sf"/>
</dbReference>
<dbReference type="GO" id="GO:0046872">
    <property type="term" value="F:metal ion binding"/>
    <property type="evidence" value="ECO:0007669"/>
    <property type="project" value="UniProtKB-KW"/>
</dbReference>
<dbReference type="RefSeq" id="WP_190240125.1">
    <property type="nucleotide sequence ID" value="NZ_QFGA01000001.1"/>
</dbReference>
<keyword evidence="2" id="KW-0479">Metal-binding</keyword>
<organism evidence="7 8">
    <name type="scientific">Pelotomaculum schinkii</name>
    <dbReference type="NCBI Taxonomy" id="78350"/>
    <lineage>
        <taxon>Bacteria</taxon>
        <taxon>Bacillati</taxon>
        <taxon>Bacillota</taxon>
        <taxon>Clostridia</taxon>
        <taxon>Eubacteriales</taxon>
        <taxon>Desulfotomaculaceae</taxon>
        <taxon>Pelotomaculum</taxon>
    </lineage>
</organism>
<dbReference type="Pfam" id="PF13450">
    <property type="entry name" value="NAD_binding_8"/>
    <property type="match status" value="1"/>
</dbReference>
<dbReference type="InterPro" id="IPR017900">
    <property type="entry name" value="4Fe4S_Fe_S_CS"/>
</dbReference>
<dbReference type="AlphaFoldDB" id="A0A4Y7RHT8"/>
<comment type="caution">
    <text evidence="7">The sequence shown here is derived from an EMBL/GenBank/DDBJ whole genome shotgun (WGS) entry which is preliminary data.</text>
</comment>
<dbReference type="Pfam" id="PF14691">
    <property type="entry name" value="Fer4_20"/>
    <property type="match status" value="1"/>
</dbReference>
<dbReference type="InterPro" id="IPR017896">
    <property type="entry name" value="4Fe4S_Fe-S-bd"/>
</dbReference>
<dbReference type="Pfam" id="PF13534">
    <property type="entry name" value="Fer4_17"/>
    <property type="match status" value="1"/>
</dbReference>
<dbReference type="PRINTS" id="PR00419">
    <property type="entry name" value="ADXRDTASE"/>
</dbReference>
<dbReference type="Gene3D" id="3.50.50.60">
    <property type="entry name" value="FAD/NAD(P)-binding domain"/>
    <property type="match status" value="1"/>
</dbReference>
<keyword evidence="3 7" id="KW-0560">Oxidoreductase</keyword>
<dbReference type="Gene3D" id="1.10.1060.10">
    <property type="entry name" value="Alpha-helical ferredoxin"/>
    <property type="match status" value="2"/>
</dbReference>
<dbReference type="InterPro" id="IPR028261">
    <property type="entry name" value="DPD_II"/>
</dbReference>
<dbReference type="PROSITE" id="PS00198">
    <property type="entry name" value="4FE4S_FER_1"/>
    <property type="match status" value="1"/>
</dbReference>
<sequence>MGNSDAKLLEGLLNAPASGRILSKDMDKYVKDCCNGEKPPCRCVCPLDLDVVMLNTKLQKGNFNSAYTMYRDKVLFPGIVSKICDQPCLNVCVRKDIDDAIDMLKLEKAIVDYTRSTAPVKYRVLKKNKKVAILGAGLCGLSCTVKLASHGYDVTIFEKKDKIGGRLWDLLSPDIFIPEIENQMQFFEYTLKLDTEIENIGELQNHFDAVLIATGKDGASFGLLEGLNRDSLGSAIKGIFLAGFLLGTTPMQSIEQGIRAAQSIESYLQTNRMHVMLGIDLDKTSRLRMDIGKIEPSKGVKAERYSKEEAVYEAKRCLKCDCRDCINACDMIKRYNKMPKRIAGDVRMTLNPVESLQPRVATRMLSSCNNCGLCGTVCPENIDMGDFLLEARRIMHREGSLPPAFHDFWIRDMKFAASEKAYVAKNAPGYQKSEYIFFPGCQLGASEPAYVERPYAYLLKKFPQSGIILSCCGAPAEWAGDEPLTKEITAGIRKQWEDMGKPVAILACPTCEKMFTKYLPQIKKISLYDFIKEHGLPLNHIVSNAAVSIFDPCSSRYDESMQKSVRELVLKAGFAIDELPYREKTAQCCGYGGHIYTANPALAKDIARKRIELGQNPYITYCTNCRDIFADMGKPCRHVLDVLFDINGELRKPPSLTDRRNNRVALKASLLKNIWQEESYEERQKPAILISPELMEKLNKQLIVEDDIRETIEYCESSGNKIFNPAKGYYIGHQRQGVMTYWVIYQVEEGAYRIINAYCHRLTIEGE</sequence>
<evidence type="ECO:0000256" key="3">
    <source>
        <dbReference type="ARBA" id="ARBA00023002"/>
    </source>
</evidence>
<dbReference type="InterPro" id="IPR004017">
    <property type="entry name" value="Cys_rich_dom"/>
</dbReference>
<dbReference type="PROSITE" id="PS51379">
    <property type="entry name" value="4FE4S_FER_2"/>
    <property type="match status" value="1"/>
</dbReference>
<dbReference type="EMBL" id="QFGA01000001">
    <property type="protein sequence ID" value="TEB08565.1"/>
    <property type="molecule type" value="Genomic_DNA"/>
</dbReference>
<keyword evidence="4" id="KW-0408">Iron</keyword>
<evidence type="ECO:0000259" key="6">
    <source>
        <dbReference type="PROSITE" id="PS51379"/>
    </source>
</evidence>
<evidence type="ECO:0000256" key="1">
    <source>
        <dbReference type="ARBA" id="ARBA00022485"/>
    </source>
</evidence>
<evidence type="ECO:0000256" key="5">
    <source>
        <dbReference type="ARBA" id="ARBA00023014"/>
    </source>
</evidence>
<dbReference type="PANTHER" id="PTHR43255:SF1">
    <property type="entry name" value="IRON-SULFUR-BINDING OXIDOREDUCTASE FADF-RELATED"/>
    <property type="match status" value="1"/>
</dbReference>
<dbReference type="PANTHER" id="PTHR43255">
    <property type="entry name" value="IRON-SULFUR-BINDING OXIDOREDUCTASE FADF-RELATED-RELATED"/>
    <property type="match status" value="1"/>
</dbReference>
<evidence type="ECO:0000313" key="8">
    <source>
        <dbReference type="Proteomes" id="UP000298324"/>
    </source>
</evidence>
<name>A0A4Y7RHT8_9FIRM</name>
<keyword evidence="1" id="KW-0004">4Fe-4S</keyword>
<dbReference type="GO" id="GO:0051539">
    <property type="term" value="F:4 iron, 4 sulfur cluster binding"/>
    <property type="evidence" value="ECO:0007669"/>
    <property type="project" value="UniProtKB-KW"/>
</dbReference>
<evidence type="ECO:0000313" key="7">
    <source>
        <dbReference type="EMBL" id="TEB08565.1"/>
    </source>
</evidence>
<dbReference type="SUPFAM" id="SSF51905">
    <property type="entry name" value="FAD/NAD(P)-binding domain"/>
    <property type="match status" value="1"/>
</dbReference>
<dbReference type="SUPFAM" id="SSF46548">
    <property type="entry name" value="alpha-helical ferredoxin"/>
    <property type="match status" value="1"/>
</dbReference>